<dbReference type="PROSITE" id="PS51257">
    <property type="entry name" value="PROKAR_LIPOPROTEIN"/>
    <property type="match status" value="1"/>
</dbReference>
<evidence type="ECO:0000313" key="3">
    <source>
        <dbReference type="Proteomes" id="UP000430692"/>
    </source>
</evidence>
<accession>A0A6I4VUN0</accession>
<evidence type="ECO:0008006" key="4">
    <source>
        <dbReference type="Google" id="ProtNLM"/>
    </source>
</evidence>
<name>A0A6I4VUN0_9BACL</name>
<dbReference type="AlphaFoldDB" id="A0A6I4VUN0"/>
<evidence type="ECO:0000256" key="1">
    <source>
        <dbReference type="SAM" id="SignalP"/>
    </source>
</evidence>
<keyword evidence="1" id="KW-0732">Signal</keyword>
<organism evidence="2 3">
    <name type="scientific">Shimazuella alba</name>
    <dbReference type="NCBI Taxonomy" id="2690964"/>
    <lineage>
        <taxon>Bacteria</taxon>
        <taxon>Bacillati</taxon>
        <taxon>Bacillota</taxon>
        <taxon>Bacilli</taxon>
        <taxon>Bacillales</taxon>
        <taxon>Thermoactinomycetaceae</taxon>
        <taxon>Shimazuella</taxon>
    </lineage>
</organism>
<proteinExistence type="predicted"/>
<evidence type="ECO:0000313" key="2">
    <source>
        <dbReference type="EMBL" id="MXQ53885.1"/>
    </source>
</evidence>
<feature type="chain" id="PRO_5038403412" description="Lipoprotein" evidence="1">
    <location>
        <begin position="24"/>
        <end position="245"/>
    </location>
</feature>
<dbReference type="Proteomes" id="UP000430692">
    <property type="component" value="Unassembled WGS sequence"/>
</dbReference>
<dbReference type="Gene3D" id="2.50.20.20">
    <property type="match status" value="1"/>
</dbReference>
<gene>
    <name evidence="2" type="ORF">GSM42_09170</name>
</gene>
<protein>
    <recommendedName>
        <fullName evidence="4">Lipoprotein</fullName>
    </recommendedName>
</protein>
<dbReference type="EMBL" id="WUUL01000005">
    <property type="protein sequence ID" value="MXQ53885.1"/>
    <property type="molecule type" value="Genomic_DNA"/>
</dbReference>
<comment type="caution">
    <text evidence="2">The sequence shown here is derived from an EMBL/GenBank/DDBJ whole genome shotgun (WGS) entry which is preliminary data.</text>
</comment>
<dbReference type="RefSeq" id="WP_160801244.1">
    <property type="nucleotide sequence ID" value="NZ_WUUL01000005.1"/>
</dbReference>
<sequence length="245" mass="27619">MKKLGILASFLALFLFVVGCSQKTSNGDNNNKNETETPQIEQTPLAVLKENQKVMKTIQGYKYSRQTKENADGQSYDNTETGEEQINPAVSHFTTTKGTEYYYEKQMIYKKENGQWVKYANPDGKVLVSVTFINLVDQLLKQLGTKDELPGITVNKVANDYVVSIDYLDYKNPEMSDTEFTQFKNEAQTAKIELTIDANTFEPKKYLYNYVLKNGSTRSVDMTLSAYNTPVTVPADIVSSAKSTQ</sequence>
<reference evidence="2 3" key="1">
    <citation type="submission" date="2019-12" db="EMBL/GenBank/DDBJ databases">
        <title>Whole-genome analyses of novel actinobacteria.</title>
        <authorList>
            <person name="Sahin N."/>
            <person name="Saygin H."/>
        </authorList>
    </citation>
    <scope>NUCLEOTIDE SEQUENCE [LARGE SCALE GENOMIC DNA]</scope>
    <source>
        <strain evidence="2 3">KC615</strain>
    </source>
</reference>
<feature type="signal peptide" evidence="1">
    <location>
        <begin position="1"/>
        <end position="23"/>
    </location>
</feature>
<keyword evidence="3" id="KW-1185">Reference proteome</keyword>